<gene>
    <name evidence="1" type="ORF">M9458_053550</name>
</gene>
<keyword evidence="2" id="KW-1185">Reference proteome</keyword>
<reference evidence="1 2" key="1">
    <citation type="submission" date="2024-05" db="EMBL/GenBank/DDBJ databases">
        <title>Genome sequencing and assembly of Indian major carp, Cirrhinus mrigala (Hamilton, 1822).</title>
        <authorList>
            <person name="Mohindra V."/>
            <person name="Chowdhury L.M."/>
            <person name="Lal K."/>
            <person name="Jena J.K."/>
        </authorList>
    </citation>
    <scope>NUCLEOTIDE SEQUENCE [LARGE SCALE GENOMIC DNA]</scope>
    <source>
        <strain evidence="1">CM1030</strain>
        <tissue evidence="1">Blood</tissue>
    </source>
</reference>
<protein>
    <submittedName>
        <fullName evidence="1">Uncharacterized protein</fullName>
    </submittedName>
</protein>
<comment type="caution">
    <text evidence="1">The sequence shown here is derived from an EMBL/GenBank/DDBJ whole genome shotgun (WGS) entry which is preliminary data.</text>
</comment>
<dbReference type="EMBL" id="JAMKFB020000258">
    <property type="protein sequence ID" value="KAL0151037.1"/>
    <property type="molecule type" value="Genomic_DNA"/>
</dbReference>
<accession>A0ABD0MLS1</accession>
<dbReference type="Proteomes" id="UP001529510">
    <property type="component" value="Unassembled WGS sequence"/>
</dbReference>
<evidence type="ECO:0000313" key="1">
    <source>
        <dbReference type="EMBL" id="KAL0151037.1"/>
    </source>
</evidence>
<evidence type="ECO:0000313" key="2">
    <source>
        <dbReference type="Proteomes" id="UP001529510"/>
    </source>
</evidence>
<organism evidence="1 2">
    <name type="scientific">Cirrhinus mrigala</name>
    <name type="common">Mrigala</name>
    <dbReference type="NCBI Taxonomy" id="683832"/>
    <lineage>
        <taxon>Eukaryota</taxon>
        <taxon>Metazoa</taxon>
        <taxon>Chordata</taxon>
        <taxon>Craniata</taxon>
        <taxon>Vertebrata</taxon>
        <taxon>Euteleostomi</taxon>
        <taxon>Actinopterygii</taxon>
        <taxon>Neopterygii</taxon>
        <taxon>Teleostei</taxon>
        <taxon>Ostariophysi</taxon>
        <taxon>Cypriniformes</taxon>
        <taxon>Cyprinidae</taxon>
        <taxon>Labeoninae</taxon>
        <taxon>Labeonini</taxon>
        <taxon>Cirrhinus</taxon>
    </lineage>
</organism>
<feature type="non-terminal residue" evidence="1">
    <location>
        <position position="73"/>
    </location>
</feature>
<name>A0ABD0MLS1_CIRMR</name>
<dbReference type="AlphaFoldDB" id="A0ABD0MLS1"/>
<sequence>MEQRHVLIRTDNVCGFVRKLPKWNSSRGVEAASQFGLDDLGLSKNTHRLLLAVSLPANGRCPDVVLAVFPFIS</sequence>
<proteinExistence type="predicted"/>